<accession>A0A846TLK3</accession>
<comment type="caution">
    <text evidence="1">The sequence shown here is derived from an EMBL/GenBank/DDBJ whole genome shotgun (WGS) entry which is preliminary data.</text>
</comment>
<name>A0A846TLK3_9BACI</name>
<organism evidence="1 2">
    <name type="scientific">Mesobacillus selenatarsenatis</name>
    <dbReference type="NCBI Taxonomy" id="388741"/>
    <lineage>
        <taxon>Bacteria</taxon>
        <taxon>Bacillati</taxon>
        <taxon>Bacillota</taxon>
        <taxon>Bacilli</taxon>
        <taxon>Bacillales</taxon>
        <taxon>Bacillaceae</taxon>
        <taxon>Mesobacillus</taxon>
    </lineage>
</organism>
<proteinExistence type="predicted"/>
<dbReference type="AlphaFoldDB" id="A0A846TLK3"/>
<dbReference type="Proteomes" id="UP000587942">
    <property type="component" value="Unassembled WGS sequence"/>
</dbReference>
<evidence type="ECO:0000313" key="1">
    <source>
        <dbReference type="EMBL" id="NKE07659.1"/>
    </source>
</evidence>
<evidence type="ECO:0000313" key="2">
    <source>
        <dbReference type="Proteomes" id="UP000587942"/>
    </source>
</evidence>
<gene>
    <name evidence="1" type="ORF">GWK17_19615</name>
</gene>
<protein>
    <submittedName>
        <fullName evidence="1">Uncharacterized protein</fullName>
    </submittedName>
</protein>
<dbReference type="EMBL" id="JAAVUM010000018">
    <property type="protein sequence ID" value="NKE07659.1"/>
    <property type="molecule type" value="Genomic_DNA"/>
</dbReference>
<reference evidence="1 2" key="1">
    <citation type="submission" date="2020-03" db="EMBL/GenBank/DDBJ databases">
        <authorList>
            <person name="Sun Q."/>
        </authorList>
    </citation>
    <scope>NUCLEOTIDE SEQUENCE [LARGE SCALE GENOMIC DNA]</scope>
    <source>
        <strain evidence="1 2">KACC 21451</strain>
    </source>
</reference>
<sequence length="49" mass="5868">MALLKNELQRLQADYQKCEDERLKEYIREDIKLIENAINMRVSEAKSKV</sequence>